<evidence type="ECO:0000313" key="6">
    <source>
        <dbReference type="Ensembl" id="ENSLLEP00000000892.1"/>
    </source>
</evidence>
<reference evidence="6" key="1">
    <citation type="submission" date="2025-08" db="UniProtKB">
        <authorList>
            <consortium name="Ensembl"/>
        </authorList>
    </citation>
    <scope>IDENTIFICATION</scope>
</reference>
<dbReference type="PRINTS" id="PR00935">
    <property type="entry name" value="BAND41"/>
</dbReference>
<dbReference type="Pfam" id="PF09379">
    <property type="entry name" value="FERM_N"/>
    <property type="match status" value="1"/>
</dbReference>
<dbReference type="OrthoDB" id="6018897at2759"/>
<evidence type="ECO:0000256" key="3">
    <source>
        <dbReference type="ARBA" id="ARBA00023136"/>
    </source>
</evidence>
<sequence>MKDSRMNEHFFLCIFFYLQMYWKGKDLFDLVCKSLGLKETWFFGLQFTSNGMDTWLNSEKKILQQEVPKEDPLKFRFLAKFYPENVSEELMQDITQHLFFLQVKKQILDEEIHCSPEASVLLASYAVQAKYGDYNPNIHKPGFLSQDELLPTQVLQQFQMTSEMWQDKITAWYADHRGIARDEAEMNYLKIAQDLDMYGMNYFPIRDAKNDADILLGVNAKGINIYSRSNKISPIKSFKWGEIKNISYKEKKLRIALIDKNHDAFKFYSSEHKVNKLILRLCIGNHNLFLTKRKVDSIEIQQMKNQAKEEKARKKMEHQRLAMEKQLREEAEREKEELERRLFQLEDEARQSNDALMRSNEAAELMAEKAQIAEEEAKLLARNAVEARQEMQCLEMAVMKSKEEMRQMEQKMRDADRITVKLINETERRTKEVELLEQELLKAREKKQIRKQSFPDLGAPAHHLVSKSPPSDTAEVCFDNRGLRQDSTEADFKRLSLEIEKERLDYLDKSMRLEKHLNELKFEIQTLKQEDRSLSVFSLWNGTIKSHHKQNGIGSHWMLAHDQECRVGSSGSVYPVSTVRSCPDPDRSYFNSSHQPVHTMMISNSLGRGTRNTTKQDFTFPRICSTLG</sequence>
<dbReference type="InterPro" id="IPR019749">
    <property type="entry name" value="Band_41_domain"/>
</dbReference>
<proteinExistence type="predicted"/>
<dbReference type="SMART" id="SM01196">
    <property type="entry name" value="FERM_C"/>
    <property type="match status" value="1"/>
</dbReference>
<evidence type="ECO:0000313" key="7">
    <source>
        <dbReference type="Proteomes" id="UP000694569"/>
    </source>
</evidence>
<dbReference type="SMART" id="SM00295">
    <property type="entry name" value="B41"/>
    <property type="match status" value="1"/>
</dbReference>
<feature type="domain" description="FERM" evidence="5">
    <location>
        <begin position="1"/>
        <end position="293"/>
    </location>
</feature>
<dbReference type="Gene3D" id="1.20.5.450">
    <property type="match status" value="1"/>
</dbReference>
<dbReference type="Proteomes" id="UP000694569">
    <property type="component" value="Unplaced"/>
</dbReference>
<keyword evidence="3" id="KW-0472">Membrane</keyword>
<dbReference type="PROSITE" id="PS50057">
    <property type="entry name" value="FERM_3"/>
    <property type="match status" value="1"/>
</dbReference>
<name>A0A8C5LIL9_9ANUR</name>
<keyword evidence="7" id="KW-1185">Reference proteome</keyword>
<dbReference type="GO" id="GO:0003779">
    <property type="term" value="F:actin binding"/>
    <property type="evidence" value="ECO:0007669"/>
    <property type="project" value="InterPro"/>
</dbReference>
<dbReference type="Pfam" id="PF09380">
    <property type="entry name" value="FERM_C"/>
    <property type="match status" value="1"/>
</dbReference>
<dbReference type="InterPro" id="IPR014352">
    <property type="entry name" value="FERM/acyl-CoA-bd_prot_sf"/>
</dbReference>
<dbReference type="FunFam" id="1.20.80.10:FF:000002">
    <property type="entry name" value="radixin isoform X1"/>
    <property type="match status" value="1"/>
</dbReference>
<dbReference type="InterPro" id="IPR011174">
    <property type="entry name" value="ERM"/>
</dbReference>
<protein>
    <recommendedName>
        <fullName evidence="5">FERM domain-containing protein</fullName>
    </recommendedName>
</protein>
<keyword evidence="4" id="KW-0175">Coiled coil</keyword>
<dbReference type="CDD" id="cd14473">
    <property type="entry name" value="FERM_B-lobe"/>
    <property type="match status" value="1"/>
</dbReference>
<dbReference type="InterPro" id="IPR008954">
    <property type="entry name" value="Moesin_tail_sf"/>
</dbReference>
<dbReference type="InterPro" id="IPR019748">
    <property type="entry name" value="FERM_central"/>
</dbReference>
<dbReference type="Pfam" id="PF00373">
    <property type="entry name" value="FERM_M"/>
    <property type="match status" value="1"/>
</dbReference>
<dbReference type="Ensembl" id="ENSLLET00000000924.1">
    <property type="protein sequence ID" value="ENSLLEP00000000892.1"/>
    <property type="gene ID" value="ENSLLEG00000000577.1"/>
</dbReference>
<dbReference type="PANTHER" id="PTHR23281">
    <property type="entry name" value="MERLIN/MOESIN/EZRIN/RADIXIN"/>
    <property type="match status" value="1"/>
</dbReference>
<evidence type="ECO:0000259" key="5">
    <source>
        <dbReference type="PROSITE" id="PS50057"/>
    </source>
</evidence>
<dbReference type="PROSITE" id="PS00660">
    <property type="entry name" value="FERM_1"/>
    <property type="match status" value="1"/>
</dbReference>
<organism evidence="6 7">
    <name type="scientific">Leptobrachium leishanense</name>
    <name type="common">Leishan spiny toad</name>
    <dbReference type="NCBI Taxonomy" id="445787"/>
    <lineage>
        <taxon>Eukaryota</taxon>
        <taxon>Metazoa</taxon>
        <taxon>Chordata</taxon>
        <taxon>Craniata</taxon>
        <taxon>Vertebrata</taxon>
        <taxon>Euteleostomi</taxon>
        <taxon>Amphibia</taxon>
        <taxon>Batrachia</taxon>
        <taxon>Anura</taxon>
        <taxon>Pelobatoidea</taxon>
        <taxon>Megophryidae</taxon>
        <taxon>Leptobrachium</taxon>
    </lineage>
</organism>
<dbReference type="Gene3D" id="2.30.29.30">
    <property type="entry name" value="Pleckstrin-homology domain (PH domain)/Phosphotyrosine-binding domain (PTB)"/>
    <property type="match status" value="1"/>
</dbReference>
<dbReference type="InterPro" id="IPR011993">
    <property type="entry name" value="PH-like_dom_sf"/>
</dbReference>
<dbReference type="InterPro" id="IPR000798">
    <property type="entry name" value="Ez/rad/moesin-like"/>
</dbReference>
<dbReference type="InterPro" id="IPR046810">
    <property type="entry name" value="ERM_helical"/>
</dbReference>
<accession>A0A8C5LIL9</accession>
<dbReference type="InterPro" id="IPR018979">
    <property type="entry name" value="FERM_N"/>
</dbReference>
<comment type="subcellular location">
    <subcellularLocation>
        <location evidence="1">Cell membrane</location>
        <topology evidence="1">Peripheral membrane protein</topology>
    </subcellularLocation>
</comment>
<dbReference type="AlphaFoldDB" id="A0A8C5LIL9"/>
<dbReference type="Pfam" id="PF20492">
    <property type="entry name" value="ERM_helical"/>
    <property type="match status" value="1"/>
</dbReference>
<dbReference type="Gene3D" id="1.20.80.10">
    <property type="match status" value="1"/>
</dbReference>
<dbReference type="PIRSF" id="PIRSF002305">
    <property type="entry name" value="ERM"/>
    <property type="match status" value="1"/>
</dbReference>
<dbReference type="Gene3D" id="3.10.20.90">
    <property type="entry name" value="Phosphatidylinositol 3-kinase Catalytic Subunit, Chain A, domain 1"/>
    <property type="match status" value="1"/>
</dbReference>
<feature type="coiled-coil region" evidence="4">
    <location>
        <begin position="300"/>
        <end position="446"/>
    </location>
</feature>
<dbReference type="InterPro" id="IPR018980">
    <property type="entry name" value="FERM_PH-like_C"/>
</dbReference>
<dbReference type="InterPro" id="IPR029071">
    <property type="entry name" value="Ubiquitin-like_domsf"/>
</dbReference>
<keyword evidence="2" id="KW-1003">Cell membrane</keyword>
<dbReference type="GeneTree" id="ENSGT01020000230354"/>
<dbReference type="InterPro" id="IPR019747">
    <property type="entry name" value="FERM_CS"/>
</dbReference>
<dbReference type="PROSITE" id="PS00661">
    <property type="entry name" value="FERM_2"/>
    <property type="match status" value="1"/>
</dbReference>
<dbReference type="InterPro" id="IPR035963">
    <property type="entry name" value="FERM_2"/>
</dbReference>
<dbReference type="SUPFAM" id="SSF47031">
    <property type="entry name" value="Second domain of FERM"/>
    <property type="match status" value="1"/>
</dbReference>
<dbReference type="SUPFAM" id="SSF54236">
    <property type="entry name" value="Ubiquitin-like"/>
    <property type="match status" value="1"/>
</dbReference>
<dbReference type="PRINTS" id="PR00661">
    <property type="entry name" value="ERMFAMILY"/>
</dbReference>
<dbReference type="InterPro" id="IPR000299">
    <property type="entry name" value="FERM_domain"/>
</dbReference>
<dbReference type="SUPFAM" id="SSF48678">
    <property type="entry name" value="Moesin tail domain"/>
    <property type="match status" value="1"/>
</dbReference>
<reference evidence="6" key="2">
    <citation type="submission" date="2025-09" db="UniProtKB">
        <authorList>
            <consortium name="Ensembl"/>
        </authorList>
    </citation>
    <scope>IDENTIFICATION</scope>
</reference>
<evidence type="ECO:0000256" key="1">
    <source>
        <dbReference type="ARBA" id="ARBA00004202"/>
    </source>
</evidence>
<dbReference type="SUPFAM" id="SSF50729">
    <property type="entry name" value="PH domain-like"/>
    <property type="match status" value="1"/>
</dbReference>
<dbReference type="GO" id="GO:0005886">
    <property type="term" value="C:plasma membrane"/>
    <property type="evidence" value="ECO:0007669"/>
    <property type="project" value="UniProtKB-SubCell"/>
</dbReference>
<evidence type="ECO:0000256" key="4">
    <source>
        <dbReference type="SAM" id="Coils"/>
    </source>
</evidence>
<evidence type="ECO:0000256" key="2">
    <source>
        <dbReference type="ARBA" id="ARBA00022475"/>
    </source>
</evidence>